<dbReference type="InterPro" id="IPR002549">
    <property type="entry name" value="AI-2E-like"/>
</dbReference>
<organism evidence="8 9">
    <name type="scientific">Lottia gigantea</name>
    <name type="common">Giant owl limpet</name>
    <dbReference type="NCBI Taxonomy" id="225164"/>
    <lineage>
        <taxon>Eukaryota</taxon>
        <taxon>Metazoa</taxon>
        <taxon>Spiralia</taxon>
        <taxon>Lophotrochozoa</taxon>
        <taxon>Mollusca</taxon>
        <taxon>Gastropoda</taxon>
        <taxon>Patellogastropoda</taxon>
        <taxon>Lottioidea</taxon>
        <taxon>Lottiidae</taxon>
        <taxon>Lottia</taxon>
    </lineage>
</organism>
<keyword evidence="3 7" id="KW-0812">Transmembrane</keyword>
<dbReference type="EMBL" id="KB202752">
    <property type="protein sequence ID" value="ESO88151.1"/>
    <property type="molecule type" value="Genomic_DNA"/>
</dbReference>
<feature type="transmembrane region" description="Helical" evidence="7">
    <location>
        <begin position="191"/>
        <end position="209"/>
    </location>
</feature>
<feature type="transmembrane region" description="Helical" evidence="7">
    <location>
        <begin position="54"/>
        <end position="71"/>
    </location>
</feature>
<dbReference type="RefSeq" id="XP_009061178.1">
    <property type="nucleotide sequence ID" value="XM_009062930.1"/>
</dbReference>
<evidence type="ECO:0000313" key="9">
    <source>
        <dbReference type="Proteomes" id="UP000030746"/>
    </source>
</evidence>
<proteinExistence type="inferred from homology"/>
<name>V4A4G4_LOTGI</name>
<dbReference type="KEGG" id="lgi:LOTGIDRAFT_234712"/>
<feature type="transmembrane region" description="Helical" evidence="7">
    <location>
        <begin position="643"/>
        <end position="661"/>
    </location>
</feature>
<dbReference type="HOGENOM" id="CLU_005960_0_0_1"/>
<reference evidence="8 9" key="1">
    <citation type="journal article" date="2013" name="Nature">
        <title>Insights into bilaterian evolution from three spiralian genomes.</title>
        <authorList>
            <person name="Simakov O."/>
            <person name="Marletaz F."/>
            <person name="Cho S.J."/>
            <person name="Edsinger-Gonzales E."/>
            <person name="Havlak P."/>
            <person name="Hellsten U."/>
            <person name="Kuo D.H."/>
            <person name="Larsson T."/>
            <person name="Lv J."/>
            <person name="Arendt D."/>
            <person name="Savage R."/>
            <person name="Osoegawa K."/>
            <person name="de Jong P."/>
            <person name="Grimwood J."/>
            <person name="Chapman J.A."/>
            <person name="Shapiro H."/>
            <person name="Aerts A."/>
            <person name="Otillar R.P."/>
            <person name="Terry A.Y."/>
            <person name="Boore J.L."/>
            <person name="Grigoriev I.V."/>
            <person name="Lindberg D.R."/>
            <person name="Seaver E.C."/>
            <person name="Weisblat D.A."/>
            <person name="Putnam N.H."/>
            <person name="Rokhsar D.S."/>
        </authorList>
    </citation>
    <scope>NUCLEOTIDE SEQUENCE [LARGE SCALE GENOMIC DNA]</scope>
</reference>
<feature type="compositionally biased region" description="Basic and acidic residues" evidence="6">
    <location>
        <begin position="250"/>
        <end position="260"/>
    </location>
</feature>
<dbReference type="GeneID" id="20249621"/>
<evidence type="ECO:0000256" key="7">
    <source>
        <dbReference type="SAM" id="Phobius"/>
    </source>
</evidence>
<dbReference type="Pfam" id="PF01594">
    <property type="entry name" value="AI-2E_transport"/>
    <property type="match status" value="1"/>
</dbReference>
<comment type="similarity">
    <text evidence="2">Belongs to the autoinducer-2 exporter (AI-2E) (TC 2.A.86) family.</text>
</comment>
<feature type="transmembrane region" description="Helical" evidence="7">
    <location>
        <begin position="417"/>
        <end position="438"/>
    </location>
</feature>
<feature type="transmembrane region" description="Helical" evidence="7">
    <location>
        <begin position="673"/>
        <end position="696"/>
    </location>
</feature>
<dbReference type="GO" id="GO:0016020">
    <property type="term" value="C:membrane"/>
    <property type="evidence" value="ECO:0007669"/>
    <property type="project" value="UniProtKB-SubCell"/>
</dbReference>
<sequence>MTSPSEYLSSVWQQYVPQGHEKALKQAVYTTASNFLILVAIAAVISVYFILEAFLRPLLWAVLCGTFLYPLKRSLTNCIVQWMKGLKNSGTPIAVGVTILPLTVLNNFSNKLGEFINTNFKTVLSVAIGLPLIYLVYHFGPLQKILSIATFMFWFLYDLLDYFSSLWIWTIFIAYILVLIFFWTPESHQTLSYLSIPVWVIFTLHIATIAGSLRVPLLIAMIAVMITGFITEVRGESNQTTEETESEDTQSEKKPEVYTKPEVDTEWTFKRLSATTKDSSELETTSLPSLEKPKPSSLTLKTTKAEPSGNSLPNQCFIAVLWGHILVRLWMHLWVILLFFVLPLVIMLFKKLGAAVSSEGMMGEKIEELKTKANDWFQSRKDVLVPRSVRGLIKLALKGDGKIISVLETGMDKMTSILLILALVIGTIMFTVVGVIQIHQESMLMVSMTSTLLNDTLHPEISQWLPDQKDMSDAMDSMVGNAYIYGRDWIVLKVRELVDDGQVNSTHIEQQVLEVWDTIFNALRSQSTVTVTKQKRNDLFDMSSAVAFVQENIGVFMSVWDSVWSVIKGNMNLVSQILSAIISMILGGGTAILNFVLSAVIFLTTLFYLLASSGKTYKPVEWFTSVSMSSGSGSGFGQAVEEAISSVFMASLKMSAFYGFFTWLTHVVLDVDIVFIPSVMAAVFGAVPFVGTYWAAFPGALELWVLKGEGVMAIMLIVIHMLPAYIVDTAIYSEIKGGHPFMTGLAIAGGMYCLGLEGAFIGPILLCCLIVVVNMYGNILHPETSPSSVYNKKASTFSM</sequence>
<dbReference type="PANTHER" id="PTHR21716">
    <property type="entry name" value="TRANSMEMBRANE PROTEIN"/>
    <property type="match status" value="1"/>
</dbReference>
<feature type="region of interest" description="Disordered" evidence="6">
    <location>
        <begin position="236"/>
        <end position="260"/>
    </location>
</feature>
<keyword evidence="5 7" id="KW-0472">Membrane</keyword>
<keyword evidence="4 7" id="KW-1133">Transmembrane helix</keyword>
<feature type="transmembrane region" description="Helical" evidence="7">
    <location>
        <begin position="120"/>
        <end position="137"/>
    </location>
</feature>
<feature type="transmembrane region" description="Helical" evidence="7">
    <location>
        <begin position="329"/>
        <end position="349"/>
    </location>
</feature>
<dbReference type="OMA" id="CVHFFWK"/>
<evidence type="ECO:0000256" key="3">
    <source>
        <dbReference type="ARBA" id="ARBA00022692"/>
    </source>
</evidence>
<evidence type="ECO:0000256" key="4">
    <source>
        <dbReference type="ARBA" id="ARBA00022989"/>
    </source>
</evidence>
<feature type="transmembrane region" description="Helical" evidence="7">
    <location>
        <begin position="166"/>
        <end position="184"/>
    </location>
</feature>
<feature type="region of interest" description="Disordered" evidence="6">
    <location>
        <begin position="279"/>
        <end position="307"/>
    </location>
</feature>
<evidence type="ECO:0000256" key="5">
    <source>
        <dbReference type="ARBA" id="ARBA00023136"/>
    </source>
</evidence>
<dbReference type="Proteomes" id="UP000030746">
    <property type="component" value="Unassembled WGS sequence"/>
</dbReference>
<feature type="compositionally biased region" description="Low complexity" evidence="6">
    <location>
        <begin position="282"/>
        <end position="301"/>
    </location>
</feature>
<feature type="transmembrane region" description="Helical" evidence="7">
    <location>
        <begin position="711"/>
        <end position="732"/>
    </location>
</feature>
<comment type="subcellular location">
    <subcellularLocation>
        <location evidence="1">Membrane</location>
        <topology evidence="1">Multi-pass membrane protein</topology>
    </subcellularLocation>
</comment>
<keyword evidence="9" id="KW-1185">Reference proteome</keyword>
<evidence type="ECO:0000313" key="8">
    <source>
        <dbReference type="EMBL" id="ESO88151.1"/>
    </source>
</evidence>
<evidence type="ECO:0008006" key="10">
    <source>
        <dbReference type="Google" id="ProtNLM"/>
    </source>
</evidence>
<accession>V4A4G4</accession>
<evidence type="ECO:0000256" key="2">
    <source>
        <dbReference type="ARBA" id="ARBA00009773"/>
    </source>
</evidence>
<dbReference type="CTD" id="20249621"/>
<evidence type="ECO:0000256" key="6">
    <source>
        <dbReference type="SAM" id="MobiDB-lite"/>
    </source>
</evidence>
<dbReference type="STRING" id="225164.V4A4G4"/>
<dbReference type="AlphaFoldDB" id="V4A4G4"/>
<evidence type="ECO:0000256" key="1">
    <source>
        <dbReference type="ARBA" id="ARBA00004141"/>
    </source>
</evidence>
<protein>
    <recommendedName>
        <fullName evidence="10">Transmembrane protein 245</fullName>
    </recommendedName>
</protein>
<feature type="transmembrane region" description="Helical" evidence="7">
    <location>
        <begin position="91"/>
        <end position="108"/>
    </location>
</feature>
<dbReference type="OrthoDB" id="5970161at2759"/>
<feature type="transmembrane region" description="Helical" evidence="7">
    <location>
        <begin position="577"/>
        <end position="610"/>
    </location>
</feature>
<feature type="transmembrane region" description="Helical" evidence="7">
    <location>
        <begin position="744"/>
        <end position="777"/>
    </location>
</feature>
<feature type="transmembrane region" description="Helical" evidence="7">
    <location>
        <begin position="215"/>
        <end position="233"/>
    </location>
</feature>
<gene>
    <name evidence="8" type="ORF">LOTGIDRAFT_234712</name>
</gene>
<dbReference type="PANTHER" id="PTHR21716:SF4">
    <property type="entry name" value="TRANSMEMBRANE PROTEIN 245"/>
    <property type="match status" value="1"/>
</dbReference>
<feature type="transmembrane region" description="Helical" evidence="7">
    <location>
        <begin position="27"/>
        <end position="48"/>
    </location>
</feature>